<dbReference type="Pfam" id="PF00941">
    <property type="entry name" value="FAD_binding_5"/>
    <property type="match status" value="1"/>
</dbReference>
<gene>
    <name evidence="5" type="ORF">B4102_0510</name>
    <name evidence="6" type="ORF">JGZ69_06770</name>
</gene>
<reference evidence="5 7" key="1">
    <citation type="submission" date="2016-01" db="EMBL/GenBank/DDBJ databases">
        <title>Genome Sequences of Twelve Sporeforming Bacillus Species Isolated from Foods.</title>
        <authorList>
            <person name="Berendsen E.M."/>
            <person name="Wells-Bennik M.H."/>
            <person name="Krawcyk A.O."/>
            <person name="De Jong A."/>
            <person name="Holsappel S."/>
            <person name="Eijlander R.T."/>
            <person name="Kuipers O.P."/>
        </authorList>
    </citation>
    <scope>NUCLEOTIDE SEQUENCE [LARGE SCALE GENOMIC DNA]</scope>
    <source>
        <strain evidence="5 7">B4102</strain>
    </source>
</reference>
<evidence type="ECO:0000256" key="1">
    <source>
        <dbReference type="ARBA" id="ARBA00022630"/>
    </source>
</evidence>
<dbReference type="RefSeq" id="WP_066230650.1">
    <property type="nucleotide sequence ID" value="NZ_CP066701.1"/>
</dbReference>
<dbReference type="SMART" id="SM01092">
    <property type="entry name" value="CO_deh_flav_C"/>
    <property type="match status" value="1"/>
</dbReference>
<dbReference type="InterPro" id="IPR005107">
    <property type="entry name" value="CO_DH_flav_C"/>
</dbReference>
<evidence type="ECO:0000313" key="8">
    <source>
        <dbReference type="Proteomes" id="UP000595512"/>
    </source>
</evidence>
<dbReference type="Proteomes" id="UP000595512">
    <property type="component" value="Chromosome"/>
</dbReference>
<dbReference type="PATRIC" id="fig|46224.3.peg.2731"/>
<sequence length="277" mass="31251">MIPYDFDYYQPSTIEQATSLYQSLRLDGRKPKFFSGGTEIITLGRLNKVYTDAVIDLKKIPEYNVVYASEDRLIIGGGLSLVQIEETNPFPLLAKTISEIADHTARTKITVGGNICAQIFYREAVLPFLLADSLIVVAEYNGIKFYPIHEVFKECLCLNEGSFLLQVSTDQKLISAPYMTVKKRKQWNTGYPLITVAALKVENKIRVAISGLCSFPFRAFEMEEFLNNNQLSLEVRVNQAIGKLPSSVLNDVEGSSEYRLFVLKNTLIDILVELEKE</sequence>
<feature type="domain" description="FAD-binding PCMH-type" evidence="4">
    <location>
        <begin position="1"/>
        <end position="176"/>
    </location>
</feature>
<dbReference type="InterPro" id="IPR016169">
    <property type="entry name" value="FAD-bd_PCMH_sub2"/>
</dbReference>
<name>A0A150L794_9BACI</name>
<keyword evidence="1" id="KW-0285">Flavoprotein</keyword>
<dbReference type="InterPro" id="IPR016166">
    <property type="entry name" value="FAD-bd_PCMH"/>
</dbReference>
<dbReference type="PANTHER" id="PTHR42659">
    <property type="entry name" value="XANTHINE DEHYDROGENASE SUBUNIT C-RELATED"/>
    <property type="match status" value="1"/>
</dbReference>
<dbReference type="EC" id="1.17.1.4" evidence="5"/>
<dbReference type="PROSITE" id="PS51387">
    <property type="entry name" value="FAD_PCMH"/>
    <property type="match status" value="1"/>
</dbReference>
<keyword evidence="2" id="KW-0274">FAD</keyword>
<dbReference type="Proteomes" id="UP000075666">
    <property type="component" value="Unassembled WGS sequence"/>
</dbReference>
<dbReference type="GO" id="GO:0071949">
    <property type="term" value="F:FAD binding"/>
    <property type="evidence" value="ECO:0007669"/>
    <property type="project" value="InterPro"/>
</dbReference>
<dbReference type="KEGG" id="hspo:JGZ69_06770"/>
<dbReference type="STRING" id="46224.B4102_0510"/>
<dbReference type="Gene3D" id="3.30.43.10">
    <property type="entry name" value="Uridine Diphospho-n-acetylenolpyruvylglucosamine Reductase, domain 2"/>
    <property type="match status" value="1"/>
</dbReference>
<dbReference type="InterPro" id="IPR002346">
    <property type="entry name" value="Mopterin_DH_FAD-bd"/>
</dbReference>
<dbReference type="EMBL" id="CP066701">
    <property type="protein sequence ID" value="QQX26538.1"/>
    <property type="molecule type" value="Genomic_DNA"/>
</dbReference>
<dbReference type="GO" id="GO:0004854">
    <property type="term" value="F:xanthine dehydrogenase activity"/>
    <property type="evidence" value="ECO:0007669"/>
    <property type="project" value="UniProtKB-EC"/>
</dbReference>
<evidence type="ECO:0000256" key="3">
    <source>
        <dbReference type="ARBA" id="ARBA00023002"/>
    </source>
</evidence>
<protein>
    <submittedName>
        <fullName evidence="6">FAD binding domain-containing protein</fullName>
    </submittedName>
    <submittedName>
        <fullName evidence="5">Xanthine dehydrogenase, FAD binding subunit</fullName>
        <ecNumber evidence="5">1.17.1.4</ecNumber>
    </submittedName>
</protein>
<dbReference type="InterPro" id="IPR016167">
    <property type="entry name" value="FAD-bd_PCMH_sub1"/>
</dbReference>
<dbReference type="InterPro" id="IPR051312">
    <property type="entry name" value="Diverse_Substr_Oxidored"/>
</dbReference>
<dbReference type="EMBL" id="LQYN01000039">
    <property type="protein sequence ID" value="KYD07876.1"/>
    <property type="molecule type" value="Genomic_DNA"/>
</dbReference>
<dbReference type="GeneID" id="62498991"/>
<proteinExistence type="predicted"/>
<dbReference type="OrthoDB" id="9774454at2"/>
<evidence type="ECO:0000259" key="4">
    <source>
        <dbReference type="PROSITE" id="PS51387"/>
    </source>
</evidence>
<dbReference type="InterPro" id="IPR036683">
    <property type="entry name" value="CO_DH_flav_C_dom_sf"/>
</dbReference>
<dbReference type="InterPro" id="IPR036318">
    <property type="entry name" value="FAD-bd_PCMH-like_sf"/>
</dbReference>
<accession>A0A150L794</accession>
<dbReference type="AlphaFoldDB" id="A0A150L794"/>
<dbReference type="PANTHER" id="PTHR42659:SF2">
    <property type="entry name" value="XANTHINE DEHYDROGENASE SUBUNIT C-RELATED"/>
    <property type="match status" value="1"/>
</dbReference>
<keyword evidence="7" id="KW-1185">Reference proteome</keyword>
<dbReference type="Gene3D" id="3.30.465.10">
    <property type="match status" value="1"/>
</dbReference>
<dbReference type="Gene3D" id="3.30.390.50">
    <property type="entry name" value="CO dehydrogenase flavoprotein, C-terminal domain"/>
    <property type="match status" value="1"/>
</dbReference>
<dbReference type="SUPFAM" id="SSF55447">
    <property type="entry name" value="CO dehydrogenase flavoprotein C-terminal domain-like"/>
    <property type="match status" value="1"/>
</dbReference>
<organism evidence="5 7">
    <name type="scientific">Heyndrickxia sporothermodurans</name>
    <dbReference type="NCBI Taxonomy" id="46224"/>
    <lineage>
        <taxon>Bacteria</taxon>
        <taxon>Bacillati</taxon>
        <taxon>Bacillota</taxon>
        <taxon>Bacilli</taxon>
        <taxon>Bacillales</taxon>
        <taxon>Bacillaceae</taxon>
        <taxon>Heyndrickxia</taxon>
    </lineage>
</organism>
<evidence type="ECO:0000256" key="2">
    <source>
        <dbReference type="ARBA" id="ARBA00022827"/>
    </source>
</evidence>
<dbReference type="SUPFAM" id="SSF56176">
    <property type="entry name" value="FAD-binding/transporter-associated domain-like"/>
    <property type="match status" value="1"/>
</dbReference>
<evidence type="ECO:0000313" key="5">
    <source>
        <dbReference type="EMBL" id="KYD07876.1"/>
    </source>
</evidence>
<keyword evidence="3 5" id="KW-0560">Oxidoreductase</keyword>
<evidence type="ECO:0000313" key="6">
    <source>
        <dbReference type="EMBL" id="QQX26538.1"/>
    </source>
</evidence>
<reference evidence="6 8" key="2">
    <citation type="submission" date="2020-12" db="EMBL/GenBank/DDBJ databases">
        <title>Taxonomic evaluation of the Bacillus sporothermodurans group of bacteria based on whole genome sequences.</title>
        <authorList>
            <person name="Fiedler G."/>
            <person name="Herbstmann A.-D."/>
            <person name="Doll E."/>
            <person name="Wenning M."/>
            <person name="Brinks E."/>
            <person name="Kabisch J."/>
            <person name="Breitenwieser F."/>
            <person name="Lappann M."/>
            <person name="Boehnlein C."/>
            <person name="Franz C."/>
        </authorList>
    </citation>
    <scope>NUCLEOTIDE SEQUENCE [LARGE SCALE GENOMIC DNA]</scope>
    <source>
        <strain evidence="6 8">DSM 10599</strain>
    </source>
</reference>
<evidence type="ECO:0000313" key="7">
    <source>
        <dbReference type="Proteomes" id="UP000075666"/>
    </source>
</evidence>